<dbReference type="InterPro" id="IPR029063">
    <property type="entry name" value="SAM-dependent_MTases_sf"/>
</dbReference>
<proteinExistence type="predicted"/>
<name>A0A372M3Z7_9ACTN</name>
<dbReference type="InterPro" id="IPR013216">
    <property type="entry name" value="Methyltransf_11"/>
</dbReference>
<dbReference type="AlphaFoldDB" id="A0A372M3Z7"/>
<accession>A0A372M3Z7</accession>
<protein>
    <submittedName>
        <fullName evidence="2">Class I SAM-dependent methyltransferase</fullName>
    </submittedName>
</protein>
<keyword evidence="3" id="KW-1185">Reference proteome</keyword>
<dbReference type="InterPro" id="IPR052356">
    <property type="entry name" value="Thiol_S-MT"/>
</dbReference>
<dbReference type="PANTHER" id="PTHR45036">
    <property type="entry name" value="METHYLTRANSFERASE LIKE 7B"/>
    <property type="match status" value="1"/>
</dbReference>
<keyword evidence="2" id="KW-0489">Methyltransferase</keyword>
<dbReference type="Pfam" id="PF08241">
    <property type="entry name" value="Methyltransf_11"/>
    <property type="match status" value="1"/>
</dbReference>
<dbReference type="RefSeq" id="WP_128556758.1">
    <property type="nucleotide sequence ID" value="NZ_QUAK01000087.1"/>
</dbReference>
<evidence type="ECO:0000259" key="1">
    <source>
        <dbReference type="Pfam" id="PF08241"/>
    </source>
</evidence>
<gene>
    <name evidence="2" type="ORF">DY218_16320</name>
</gene>
<dbReference type="PANTHER" id="PTHR45036:SF1">
    <property type="entry name" value="METHYLTRANSFERASE LIKE 7A"/>
    <property type="match status" value="1"/>
</dbReference>
<dbReference type="Gene3D" id="3.40.50.150">
    <property type="entry name" value="Vaccinia Virus protein VP39"/>
    <property type="match status" value="1"/>
</dbReference>
<dbReference type="CDD" id="cd02440">
    <property type="entry name" value="AdoMet_MTases"/>
    <property type="match status" value="1"/>
</dbReference>
<dbReference type="Proteomes" id="UP000263094">
    <property type="component" value="Unassembled WGS sequence"/>
</dbReference>
<dbReference type="GO" id="GO:0032259">
    <property type="term" value="P:methylation"/>
    <property type="evidence" value="ECO:0007669"/>
    <property type="project" value="UniProtKB-KW"/>
</dbReference>
<reference evidence="2 3" key="1">
    <citation type="submission" date="2018-08" db="EMBL/GenBank/DDBJ databases">
        <title>Isolation, diversity and antifungal activity of Actinobacteria from wheat.</title>
        <authorList>
            <person name="Han C."/>
        </authorList>
    </citation>
    <scope>NUCLEOTIDE SEQUENCE [LARGE SCALE GENOMIC DNA]</scope>
    <source>
        <strain evidence="2 3">NEAU-YY421</strain>
    </source>
</reference>
<dbReference type="EMBL" id="QUAK01000087">
    <property type="protein sequence ID" value="RFU85656.1"/>
    <property type="molecule type" value="Genomic_DNA"/>
</dbReference>
<dbReference type="GO" id="GO:0008757">
    <property type="term" value="F:S-adenosylmethionine-dependent methyltransferase activity"/>
    <property type="evidence" value="ECO:0007669"/>
    <property type="project" value="InterPro"/>
</dbReference>
<evidence type="ECO:0000313" key="3">
    <source>
        <dbReference type="Proteomes" id="UP000263094"/>
    </source>
</evidence>
<comment type="caution">
    <text evidence="2">The sequence shown here is derived from an EMBL/GenBank/DDBJ whole genome shotgun (WGS) entry which is preliminary data.</text>
</comment>
<keyword evidence="2" id="KW-0808">Transferase</keyword>
<dbReference type="SUPFAM" id="SSF53335">
    <property type="entry name" value="S-adenosyl-L-methionine-dependent methyltransferases"/>
    <property type="match status" value="1"/>
</dbReference>
<sequence length="227" mass="24931">MALLRSKRSAASTDAVHHPVFARVYARQSVASERIVARYRRELLSGLSGRIIEIGAGNGLNFSHYPSSVSEVVAIEPERLLREYALTAARRAEVPVDVVPGTAEALPVKSEAFDGAVLSLVLCSVRDVRRALAEVHRVVRPGGEVRFFEHELSPRGRAMPVLQKGLDRSRVWGMFTGGCHVSRTPVTSLREAGFGELEQHRMLIPERGPRTPVSYFVLGSARRPVTG</sequence>
<dbReference type="OrthoDB" id="65624at2"/>
<evidence type="ECO:0000313" key="2">
    <source>
        <dbReference type="EMBL" id="RFU85656.1"/>
    </source>
</evidence>
<feature type="domain" description="Methyltransferase type 11" evidence="1">
    <location>
        <begin position="53"/>
        <end position="145"/>
    </location>
</feature>
<organism evidence="2 3">
    <name type="scientific">Streptomyces triticagri</name>
    <dbReference type="NCBI Taxonomy" id="2293568"/>
    <lineage>
        <taxon>Bacteria</taxon>
        <taxon>Bacillati</taxon>
        <taxon>Actinomycetota</taxon>
        <taxon>Actinomycetes</taxon>
        <taxon>Kitasatosporales</taxon>
        <taxon>Streptomycetaceae</taxon>
        <taxon>Streptomyces</taxon>
    </lineage>
</organism>